<feature type="compositionally biased region" description="Polar residues" evidence="1">
    <location>
        <begin position="642"/>
        <end position="651"/>
    </location>
</feature>
<feature type="compositionally biased region" description="Acidic residues" evidence="1">
    <location>
        <begin position="653"/>
        <end position="668"/>
    </location>
</feature>
<feature type="compositionally biased region" description="Low complexity" evidence="1">
    <location>
        <begin position="621"/>
        <end position="631"/>
    </location>
</feature>
<dbReference type="EMBL" id="JAGPNK010000001">
    <property type="protein sequence ID" value="KAH7329042.1"/>
    <property type="molecule type" value="Genomic_DNA"/>
</dbReference>
<gene>
    <name evidence="2" type="ORF">B0I35DRAFT_34701</name>
</gene>
<dbReference type="Proteomes" id="UP000813444">
    <property type="component" value="Unassembled WGS sequence"/>
</dbReference>
<proteinExistence type="predicted"/>
<keyword evidence="3" id="KW-1185">Reference proteome</keyword>
<dbReference type="InterPro" id="IPR014839">
    <property type="entry name" value="Crt10"/>
</dbReference>
<feature type="region of interest" description="Disordered" evidence="1">
    <location>
        <begin position="582"/>
        <end position="695"/>
    </location>
</feature>
<reference evidence="2" key="1">
    <citation type="journal article" date="2021" name="Nat. Commun.">
        <title>Genetic determinants of endophytism in the Arabidopsis root mycobiome.</title>
        <authorList>
            <person name="Mesny F."/>
            <person name="Miyauchi S."/>
            <person name="Thiergart T."/>
            <person name="Pickel B."/>
            <person name="Atanasova L."/>
            <person name="Karlsson M."/>
            <person name="Huettel B."/>
            <person name="Barry K.W."/>
            <person name="Haridas S."/>
            <person name="Chen C."/>
            <person name="Bauer D."/>
            <person name="Andreopoulos W."/>
            <person name="Pangilinan J."/>
            <person name="LaButti K."/>
            <person name="Riley R."/>
            <person name="Lipzen A."/>
            <person name="Clum A."/>
            <person name="Drula E."/>
            <person name="Henrissat B."/>
            <person name="Kohler A."/>
            <person name="Grigoriev I.V."/>
            <person name="Martin F.M."/>
            <person name="Hacquard S."/>
        </authorList>
    </citation>
    <scope>NUCLEOTIDE SEQUENCE</scope>
    <source>
        <strain evidence="2">MPI-CAGE-CH-0235</strain>
    </source>
</reference>
<dbReference type="AlphaFoldDB" id="A0A8K0T6K7"/>
<sequence length="974" mass="107945">MSLIESEDAPAMDDAVPQNLSVGPVHVQTATDRFGPDARTVISDRERVIMGIIPDTWDTSDAWPADQTSDEEPNVIPSLHRIIPSIQEYRNNLTALSQAYNLYFAAYQGHIYVYRPRDVLSQAIPRLPDLQLLPKQTANSRYVGGTMDMNNPHTINHIITGYLGRQEIVLACFDDGDVVAYWMDGIAHAVSAILDKPTSADRRRAAPQKPSSLRPFLHENVSSSAWGLAIHRKSRLIAVSSNRHEVTVFAPALERGPGRGSSGDACECNNCCSQQGDRARLRLRSWRILLKFGPLANNMPNIGFMDNQDGDAERLCAVDVEGTLWVAEIWNDSKPVVRFPGLWGKISEEAMREIARGWGVLPLPSSSFMQVENVEEMVGMMPTNNEIIPSKIIGDPVMLDIQSPLRKQHDNPCPPVIRIPMEARLAEQLKRGETRYPMVSLEEREEAALAVYYDIPKSDPGLDRLQHGVAVFAREEAPQNKSSTAPGEMMDSLEAQQAGGQGDYTMLTTKTRELDEGQADDDDNDDDSETEAEVESEGESNEEGGSPGTGQAHENEVPASVNISALAYFVAPEPLPPGELYHLDMSGWGSDEEQTEPPDHNWGSSNIDTPEPGNAAEHGDPASSSAPTSSSITWHFGEPETGTENGTSPSDTGEVEQVGEDEGSEDSDTSGFESPAALEGAPWDWGTSDDLPSSGISSGGILERIERMDVTMIRHSWAYKWGGPKSCKKRRTRGSSPAESVEGQVQHEMLYIPHIGLCFALPDDQELRAMFSTTIEQKRATVVGPCCIKDPWMERYHILRAYEQDVELLSLRVKPDSPYWEMGMVCQDVISNRRYQDSWQRTLFHATNRLSMIAHIPELFLVVLGSPKGRVLLVTPTKLKRPELLPLGLCAHGFRTEMVLPRASEEEVHRTSARPLHGLAVSPVQRAEKTGKRGRMLDACLAPKRFRLMLHYRNHDIFTYELERDAGTGKLCIF</sequence>
<evidence type="ECO:0000313" key="2">
    <source>
        <dbReference type="EMBL" id="KAH7329042.1"/>
    </source>
</evidence>
<dbReference type="Pfam" id="PF08728">
    <property type="entry name" value="CRT10"/>
    <property type="match status" value="1"/>
</dbReference>
<accession>A0A8K0T6K7</accession>
<protein>
    <submittedName>
        <fullName evidence="2">Uncharacterized protein</fullName>
    </submittedName>
</protein>
<evidence type="ECO:0000313" key="3">
    <source>
        <dbReference type="Proteomes" id="UP000813444"/>
    </source>
</evidence>
<feature type="compositionally biased region" description="Acidic residues" evidence="1">
    <location>
        <begin position="516"/>
        <end position="542"/>
    </location>
</feature>
<feature type="region of interest" description="Disordered" evidence="1">
    <location>
        <begin position="513"/>
        <end position="554"/>
    </location>
</feature>
<organism evidence="2 3">
    <name type="scientific">Stachybotrys elegans</name>
    <dbReference type="NCBI Taxonomy" id="80388"/>
    <lineage>
        <taxon>Eukaryota</taxon>
        <taxon>Fungi</taxon>
        <taxon>Dikarya</taxon>
        <taxon>Ascomycota</taxon>
        <taxon>Pezizomycotina</taxon>
        <taxon>Sordariomycetes</taxon>
        <taxon>Hypocreomycetidae</taxon>
        <taxon>Hypocreales</taxon>
        <taxon>Stachybotryaceae</taxon>
        <taxon>Stachybotrys</taxon>
    </lineage>
</organism>
<dbReference type="OrthoDB" id="5591786at2759"/>
<evidence type="ECO:0000256" key="1">
    <source>
        <dbReference type="SAM" id="MobiDB-lite"/>
    </source>
</evidence>
<comment type="caution">
    <text evidence="2">The sequence shown here is derived from an EMBL/GenBank/DDBJ whole genome shotgun (WGS) entry which is preliminary data.</text>
</comment>
<name>A0A8K0T6K7_9HYPO</name>